<comment type="miscellaneous">
    <text evidence="5">In the reaction, the free carboxyl group of octanoic acid is attached via an amide linkage to the epsilon-amino group of a specific lysine residue of lipoyl domains of lipoate-dependent enzymes.</text>
</comment>
<evidence type="ECO:0000256" key="5">
    <source>
        <dbReference type="HAMAP-Rule" id="MF_00013"/>
    </source>
</evidence>
<reference evidence="8 9" key="1">
    <citation type="submission" date="2023-09" db="EMBL/GenBank/DDBJ databases">
        <authorList>
            <person name="Rey-Velasco X."/>
        </authorList>
    </citation>
    <scope>NUCLEOTIDE SEQUENCE [LARGE SCALE GENOMIC DNA]</scope>
    <source>
        <strain evidence="8 9">W311</strain>
    </source>
</reference>
<dbReference type="Gene3D" id="3.30.930.10">
    <property type="entry name" value="Bira Bifunctional Protein, Domain 2"/>
    <property type="match status" value="1"/>
</dbReference>
<dbReference type="HAMAP" id="MF_00013">
    <property type="entry name" value="LipB"/>
    <property type="match status" value="1"/>
</dbReference>
<protein>
    <recommendedName>
        <fullName evidence="5 6">Octanoyltransferase</fullName>
        <ecNumber evidence="5 6">2.3.1.181</ecNumber>
    </recommendedName>
    <alternativeName>
        <fullName evidence="5">Lipoate-protein ligase B</fullName>
    </alternativeName>
    <alternativeName>
        <fullName evidence="5">Lipoyl/octanoyl transferase</fullName>
    </alternativeName>
    <alternativeName>
        <fullName evidence="5">Octanoyl-[acyl-carrier-protein]-protein N-octanoyltransferase</fullName>
    </alternativeName>
</protein>
<sequence>MSPDPVRLIEGVEWCVAPGLTEYSRALTAMEARAAAIAAGTARERVWLVEHPPVYTAGTSADLRELVDPRFPVHETGRGGRYTYHGPGQRVGYLMLDLNARGRDIRRFVHSLENWLVATLADFGISCRTVPGRVGIWTDDEGSEAKIGAIGIRVKRWVSFHGFAINLDPDLQHFQGIVPCGIADAPVTSAARLGNRMAPRAFDEALAARFPGFLSALADDGAQKDP</sequence>
<dbReference type="GO" id="GO:0033819">
    <property type="term" value="F:lipoyl(octanoyl) transferase activity"/>
    <property type="evidence" value="ECO:0007669"/>
    <property type="project" value="UniProtKB-EC"/>
</dbReference>
<dbReference type="Proteomes" id="UP001302249">
    <property type="component" value="Chromosome"/>
</dbReference>
<dbReference type="NCBIfam" id="TIGR00214">
    <property type="entry name" value="lipB"/>
    <property type="match status" value="1"/>
</dbReference>
<evidence type="ECO:0000313" key="8">
    <source>
        <dbReference type="EMBL" id="WNO53222.1"/>
    </source>
</evidence>
<feature type="binding site" evidence="5">
    <location>
        <begin position="162"/>
        <end position="164"/>
    </location>
    <ligand>
        <name>substrate</name>
    </ligand>
</feature>
<keyword evidence="3 5" id="KW-0012">Acyltransferase</keyword>
<evidence type="ECO:0000256" key="6">
    <source>
        <dbReference type="PIRNR" id="PIRNR016262"/>
    </source>
</evidence>
<evidence type="ECO:0000259" key="7">
    <source>
        <dbReference type="PROSITE" id="PS51733"/>
    </source>
</evidence>
<feature type="site" description="Lowers pKa of active site Cys" evidence="5">
    <location>
        <position position="146"/>
    </location>
</feature>
<dbReference type="InterPro" id="IPR004143">
    <property type="entry name" value="BPL_LPL_catalytic"/>
</dbReference>
<dbReference type="NCBIfam" id="NF010921">
    <property type="entry name" value="PRK14341.1"/>
    <property type="match status" value="1"/>
</dbReference>
<gene>
    <name evidence="5 8" type="primary">lipB</name>
    <name evidence="8" type="ORF">RPR59_12325</name>
</gene>
<evidence type="ECO:0000256" key="3">
    <source>
        <dbReference type="ARBA" id="ARBA00023315"/>
    </source>
</evidence>
<evidence type="ECO:0000256" key="1">
    <source>
        <dbReference type="ARBA" id="ARBA00004821"/>
    </source>
</evidence>
<dbReference type="RefSeq" id="WP_313914471.1">
    <property type="nucleotide sequence ID" value="NZ_CP135076.1"/>
</dbReference>
<keyword evidence="9" id="KW-1185">Reference proteome</keyword>
<evidence type="ECO:0000256" key="2">
    <source>
        <dbReference type="ARBA" id="ARBA00022679"/>
    </source>
</evidence>
<keyword evidence="5" id="KW-0963">Cytoplasm</keyword>
<feature type="binding site" evidence="5">
    <location>
        <begin position="149"/>
        <end position="151"/>
    </location>
    <ligand>
        <name>substrate</name>
    </ligand>
</feature>
<organism evidence="8 9">
    <name type="scientific">Stakelama saccharophila</name>
    <dbReference type="NCBI Taxonomy" id="3075605"/>
    <lineage>
        <taxon>Bacteria</taxon>
        <taxon>Pseudomonadati</taxon>
        <taxon>Pseudomonadota</taxon>
        <taxon>Alphaproteobacteria</taxon>
        <taxon>Sphingomonadales</taxon>
        <taxon>Sphingomonadaceae</taxon>
        <taxon>Stakelama</taxon>
    </lineage>
</organism>
<dbReference type="InterPro" id="IPR000544">
    <property type="entry name" value="Octanoyltransferase"/>
</dbReference>
<dbReference type="Pfam" id="PF21948">
    <property type="entry name" value="LplA-B_cat"/>
    <property type="match status" value="1"/>
</dbReference>
<comment type="catalytic activity">
    <reaction evidence="5 6">
        <text>octanoyl-[ACP] + L-lysyl-[protein] = N(6)-octanoyl-L-lysyl-[protein] + holo-[ACP] + H(+)</text>
        <dbReference type="Rhea" id="RHEA:17665"/>
        <dbReference type="Rhea" id="RHEA-COMP:9636"/>
        <dbReference type="Rhea" id="RHEA-COMP:9685"/>
        <dbReference type="Rhea" id="RHEA-COMP:9752"/>
        <dbReference type="Rhea" id="RHEA-COMP:9928"/>
        <dbReference type="ChEBI" id="CHEBI:15378"/>
        <dbReference type="ChEBI" id="CHEBI:29969"/>
        <dbReference type="ChEBI" id="CHEBI:64479"/>
        <dbReference type="ChEBI" id="CHEBI:78463"/>
        <dbReference type="ChEBI" id="CHEBI:78809"/>
        <dbReference type="EC" id="2.3.1.181"/>
    </reaction>
</comment>
<dbReference type="PANTHER" id="PTHR10993">
    <property type="entry name" value="OCTANOYLTRANSFERASE"/>
    <property type="match status" value="1"/>
</dbReference>
<dbReference type="PROSITE" id="PS01313">
    <property type="entry name" value="LIPB"/>
    <property type="match status" value="1"/>
</dbReference>
<dbReference type="InterPro" id="IPR020605">
    <property type="entry name" value="Octanoyltransferase_CS"/>
</dbReference>
<comment type="pathway">
    <text evidence="1 5 6">Protein modification; protein lipoylation via endogenous pathway; protein N(6)-(lipoyl)lysine from octanoyl-[acyl-carrier-protein]: step 1/2.</text>
</comment>
<name>A0ABZ0B7M2_9SPHN</name>
<keyword evidence="2 5" id="KW-0808">Transferase</keyword>
<comment type="subcellular location">
    <subcellularLocation>
        <location evidence="5">Cytoplasm</location>
    </subcellularLocation>
</comment>
<proteinExistence type="inferred from homology"/>
<evidence type="ECO:0000313" key="9">
    <source>
        <dbReference type="Proteomes" id="UP001302249"/>
    </source>
</evidence>
<accession>A0ABZ0B7M2</accession>
<dbReference type="EMBL" id="CP135076">
    <property type="protein sequence ID" value="WNO53222.1"/>
    <property type="molecule type" value="Genomic_DNA"/>
</dbReference>
<comment type="function">
    <text evidence="4 5 6">Catalyzes the transfer of endogenously produced octanoic acid from octanoyl-acyl-carrier-protein onto the lipoyl domains of lipoate-dependent enzymes. Lipoyl-ACP can also act as a substrate although octanoyl-ACP is likely to be the physiological substrate.</text>
</comment>
<feature type="domain" description="BPL/LPL catalytic" evidence="7">
    <location>
        <begin position="40"/>
        <end position="218"/>
    </location>
</feature>
<comment type="similarity">
    <text evidence="5 6">Belongs to the LipB family.</text>
</comment>
<dbReference type="EC" id="2.3.1.181" evidence="5 6"/>
<evidence type="ECO:0000256" key="4">
    <source>
        <dbReference type="ARBA" id="ARBA00024732"/>
    </source>
</evidence>
<dbReference type="PANTHER" id="PTHR10993:SF7">
    <property type="entry name" value="LIPOYLTRANSFERASE 2, MITOCHONDRIAL-RELATED"/>
    <property type="match status" value="1"/>
</dbReference>
<dbReference type="CDD" id="cd16444">
    <property type="entry name" value="LipB"/>
    <property type="match status" value="1"/>
</dbReference>
<dbReference type="NCBIfam" id="NF010925">
    <property type="entry name" value="PRK14345.1"/>
    <property type="match status" value="1"/>
</dbReference>
<dbReference type="PROSITE" id="PS51733">
    <property type="entry name" value="BPL_LPL_CATALYTIC"/>
    <property type="match status" value="1"/>
</dbReference>
<dbReference type="InterPro" id="IPR045864">
    <property type="entry name" value="aa-tRNA-synth_II/BPL/LPL"/>
</dbReference>
<feature type="binding site" evidence="5">
    <location>
        <begin position="78"/>
        <end position="85"/>
    </location>
    <ligand>
        <name>substrate</name>
    </ligand>
</feature>
<feature type="active site" description="Acyl-thioester intermediate" evidence="5">
    <location>
        <position position="180"/>
    </location>
</feature>
<dbReference type="SUPFAM" id="SSF55681">
    <property type="entry name" value="Class II aaRS and biotin synthetases"/>
    <property type="match status" value="1"/>
</dbReference>
<dbReference type="PIRSF" id="PIRSF016262">
    <property type="entry name" value="LPLase"/>
    <property type="match status" value="1"/>
</dbReference>